<evidence type="ECO:0000313" key="6">
    <source>
        <dbReference type="Proteomes" id="UP000037432"/>
    </source>
</evidence>
<sequence length="240" mass="25875">MKHGTSLANTPAMAQQDALHVSLFVEDELLRKGLQKQLSELAIVRLAHSCATLAELSRVLSQGRTDVLVVSGSRTAALRACLSGRSGPTPRVLVLLDESQLTSTTAVNALPADGFLLREEVTEQTLDRALAQLARNEMPMPLRLGRRLVDSLQETGRGRFPLSPLTERERETLMHLTEGLSNKQIARQLGISDHGVKRLVGNILLKLGTPNRTAAAVFALEAGLLTDPPSGAAAARGERR</sequence>
<dbReference type="SMART" id="SM00421">
    <property type="entry name" value="HTH_LUXR"/>
    <property type="match status" value="1"/>
</dbReference>
<dbReference type="InterPro" id="IPR000792">
    <property type="entry name" value="Tscrpt_reg_LuxR_C"/>
</dbReference>
<protein>
    <recommendedName>
        <fullName evidence="4">HTH luxR-type domain-containing protein</fullName>
    </recommendedName>
</protein>
<comment type="caution">
    <text evidence="5">The sequence shown here is derived from an EMBL/GenBank/DDBJ whole genome shotgun (WGS) entry which is preliminary data.</text>
</comment>
<dbReference type="PRINTS" id="PR00038">
    <property type="entry name" value="HTHLUXR"/>
</dbReference>
<dbReference type="Proteomes" id="UP000037432">
    <property type="component" value="Unassembled WGS sequence"/>
</dbReference>
<evidence type="ECO:0000259" key="4">
    <source>
        <dbReference type="PROSITE" id="PS50043"/>
    </source>
</evidence>
<name>A0A0J8C573_STRVR</name>
<reference evidence="5 6" key="1">
    <citation type="submission" date="2015-06" db="EMBL/GenBank/DDBJ databases">
        <authorList>
            <person name="Ju K.-S."/>
            <person name="Doroghazi J.R."/>
            <person name="Metcalf W.W."/>
        </authorList>
    </citation>
    <scope>NUCLEOTIDE SEQUENCE [LARGE SCALE GENOMIC DNA]</scope>
    <source>
        <strain evidence="5 6">NRRL 3414</strain>
    </source>
</reference>
<keyword evidence="2" id="KW-0238">DNA-binding</keyword>
<evidence type="ECO:0000256" key="2">
    <source>
        <dbReference type="ARBA" id="ARBA00023125"/>
    </source>
</evidence>
<dbReference type="PANTHER" id="PTHR44688:SF16">
    <property type="entry name" value="DNA-BINDING TRANSCRIPTIONAL ACTIVATOR DEVR_DOSR"/>
    <property type="match status" value="1"/>
</dbReference>
<dbReference type="GO" id="GO:0003677">
    <property type="term" value="F:DNA binding"/>
    <property type="evidence" value="ECO:0007669"/>
    <property type="project" value="UniProtKB-KW"/>
</dbReference>
<proteinExistence type="predicted"/>
<dbReference type="Pfam" id="PF00196">
    <property type="entry name" value="GerE"/>
    <property type="match status" value="1"/>
</dbReference>
<dbReference type="GO" id="GO:0006355">
    <property type="term" value="P:regulation of DNA-templated transcription"/>
    <property type="evidence" value="ECO:0007669"/>
    <property type="project" value="InterPro"/>
</dbReference>
<dbReference type="RefSeq" id="WP_078916341.1">
    <property type="nucleotide sequence ID" value="NZ_LFNT01000023.1"/>
</dbReference>
<evidence type="ECO:0000256" key="3">
    <source>
        <dbReference type="ARBA" id="ARBA00023163"/>
    </source>
</evidence>
<dbReference type="CDD" id="cd06170">
    <property type="entry name" value="LuxR_C_like"/>
    <property type="match status" value="1"/>
</dbReference>
<dbReference type="AlphaFoldDB" id="A0A0J8C573"/>
<keyword evidence="3" id="KW-0804">Transcription</keyword>
<dbReference type="Gene3D" id="3.40.50.2300">
    <property type="match status" value="1"/>
</dbReference>
<dbReference type="InterPro" id="IPR016032">
    <property type="entry name" value="Sig_transdc_resp-reg_C-effctor"/>
</dbReference>
<dbReference type="EMBL" id="LFNT01000023">
    <property type="protein sequence ID" value="KMS72985.1"/>
    <property type="molecule type" value="Genomic_DNA"/>
</dbReference>
<dbReference type="PANTHER" id="PTHR44688">
    <property type="entry name" value="DNA-BINDING TRANSCRIPTIONAL ACTIVATOR DEVR_DOSR"/>
    <property type="match status" value="1"/>
</dbReference>
<feature type="domain" description="HTH luxR-type" evidence="4">
    <location>
        <begin position="158"/>
        <end position="223"/>
    </location>
</feature>
<dbReference type="PROSITE" id="PS50043">
    <property type="entry name" value="HTH_LUXR_2"/>
    <property type="match status" value="1"/>
</dbReference>
<keyword evidence="1" id="KW-0805">Transcription regulation</keyword>
<accession>A0A0J8C573</accession>
<organism evidence="5 6">
    <name type="scientific">Streptomyces viridochromogenes</name>
    <dbReference type="NCBI Taxonomy" id="1938"/>
    <lineage>
        <taxon>Bacteria</taxon>
        <taxon>Bacillati</taxon>
        <taxon>Actinomycetota</taxon>
        <taxon>Actinomycetes</taxon>
        <taxon>Kitasatosporales</taxon>
        <taxon>Streptomycetaceae</taxon>
        <taxon>Streptomyces</taxon>
    </lineage>
</organism>
<gene>
    <name evidence="5" type="ORF">ACM01_21020</name>
</gene>
<evidence type="ECO:0000313" key="5">
    <source>
        <dbReference type="EMBL" id="KMS72985.1"/>
    </source>
</evidence>
<evidence type="ECO:0000256" key="1">
    <source>
        <dbReference type="ARBA" id="ARBA00023015"/>
    </source>
</evidence>
<dbReference type="SUPFAM" id="SSF46894">
    <property type="entry name" value="C-terminal effector domain of the bipartite response regulators"/>
    <property type="match status" value="1"/>
</dbReference>
<dbReference type="OrthoDB" id="3630021at2"/>
<dbReference type="PATRIC" id="fig|1938.3.peg.2674"/>